<dbReference type="Pfam" id="PF03454">
    <property type="entry name" value="MoeA_C"/>
    <property type="match status" value="1"/>
</dbReference>
<reference evidence="13" key="1">
    <citation type="journal article" date="2014" name="Int. J. Syst. Evol. Microbiol.">
        <title>Complete genome sequence of Corynebacterium casei LMG S-19264T (=DSM 44701T), isolated from a smear-ripened cheese.</title>
        <authorList>
            <consortium name="US DOE Joint Genome Institute (JGI-PGF)"/>
            <person name="Walter F."/>
            <person name="Albersmeier A."/>
            <person name="Kalinowski J."/>
            <person name="Ruckert C."/>
        </authorList>
    </citation>
    <scope>NUCLEOTIDE SEQUENCE</scope>
    <source>
        <strain evidence="13">NBRC 110023</strain>
    </source>
</reference>
<dbReference type="Gene3D" id="2.170.190.11">
    <property type="entry name" value="Molybdopterin biosynthesis moea protein, domain 3"/>
    <property type="match status" value="1"/>
</dbReference>
<dbReference type="PANTHER" id="PTHR10192:SF5">
    <property type="entry name" value="GEPHYRIN"/>
    <property type="match status" value="1"/>
</dbReference>
<dbReference type="GO" id="GO:0061599">
    <property type="term" value="F:molybdopterin molybdotransferase activity"/>
    <property type="evidence" value="ECO:0007669"/>
    <property type="project" value="UniProtKB-UniRule"/>
</dbReference>
<dbReference type="Gene3D" id="3.90.105.10">
    <property type="entry name" value="Molybdopterin biosynthesis moea protein, domain 2"/>
    <property type="match status" value="1"/>
</dbReference>
<evidence type="ECO:0000256" key="2">
    <source>
        <dbReference type="ARBA" id="ARBA00002901"/>
    </source>
</evidence>
<proteinExistence type="inferred from homology"/>
<dbReference type="EC" id="2.10.1.1" evidence="11"/>
<dbReference type="EMBL" id="BSOT01000006">
    <property type="protein sequence ID" value="GLR71771.1"/>
    <property type="molecule type" value="Genomic_DNA"/>
</dbReference>
<evidence type="ECO:0000256" key="6">
    <source>
        <dbReference type="ARBA" id="ARBA00022679"/>
    </source>
</evidence>
<dbReference type="InterPro" id="IPR036135">
    <property type="entry name" value="MoeA_linker/N_sf"/>
</dbReference>
<keyword evidence="5 11" id="KW-0500">Molybdenum</keyword>
<evidence type="ECO:0000313" key="14">
    <source>
        <dbReference type="Proteomes" id="UP001156601"/>
    </source>
</evidence>
<keyword evidence="14" id="KW-1185">Reference proteome</keyword>
<name>A0AA37T143_9ALTE</name>
<gene>
    <name evidence="13" type="ORF">GCM10007852_26790</name>
</gene>
<dbReference type="GO" id="GO:0046872">
    <property type="term" value="F:metal ion binding"/>
    <property type="evidence" value="ECO:0007669"/>
    <property type="project" value="UniProtKB-UniRule"/>
</dbReference>
<evidence type="ECO:0000256" key="1">
    <source>
        <dbReference type="ARBA" id="ARBA00001946"/>
    </source>
</evidence>
<comment type="cofactor">
    <cofactor evidence="1 11">
        <name>Mg(2+)</name>
        <dbReference type="ChEBI" id="CHEBI:18420"/>
    </cofactor>
</comment>
<dbReference type="SUPFAM" id="SSF53218">
    <property type="entry name" value="Molybdenum cofactor biosynthesis proteins"/>
    <property type="match status" value="1"/>
</dbReference>
<comment type="caution">
    <text evidence="13">The sequence shown here is derived from an EMBL/GenBank/DDBJ whole genome shotgun (WGS) entry which is preliminary data.</text>
</comment>
<keyword evidence="9 11" id="KW-0501">Molybdenum cofactor biosynthesis</keyword>
<dbReference type="PANTHER" id="PTHR10192">
    <property type="entry name" value="MOLYBDOPTERIN BIOSYNTHESIS PROTEIN"/>
    <property type="match status" value="1"/>
</dbReference>
<organism evidence="13 14">
    <name type="scientific">Agaribacter marinus</name>
    <dbReference type="NCBI Taxonomy" id="1431249"/>
    <lineage>
        <taxon>Bacteria</taxon>
        <taxon>Pseudomonadati</taxon>
        <taxon>Pseudomonadota</taxon>
        <taxon>Gammaproteobacteria</taxon>
        <taxon>Alteromonadales</taxon>
        <taxon>Alteromonadaceae</taxon>
        <taxon>Agaribacter</taxon>
    </lineage>
</organism>
<evidence type="ECO:0000256" key="3">
    <source>
        <dbReference type="ARBA" id="ARBA00005046"/>
    </source>
</evidence>
<dbReference type="InterPro" id="IPR008284">
    <property type="entry name" value="MoCF_biosynth_CS"/>
</dbReference>
<comment type="function">
    <text evidence="2 11">Catalyzes the insertion of molybdate into adenylated molybdopterin with the concomitant release of AMP.</text>
</comment>
<dbReference type="SUPFAM" id="SSF63882">
    <property type="entry name" value="MoeA N-terminal region -like"/>
    <property type="match status" value="1"/>
</dbReference>
<evidence type="ECO:0000256" key="8">
    <source>
        <dbReference type="ARBA" id="ARBA00022842"/>
    </source>
</evidence>
<dbReference type="InterPro" id="IPR036688">
    <property type="entry name" value="MoeA_C_domain_IV_sf"/>
</dbReference>
<dbReference type="AlphaFoldDB" id="A0AA37T143"/>
<evidence type="ECO:0000313" key="13">
    <source>
        <dbReference type="EMBL" id="GLR71771.1"/>
    </source>
</evidence>
<dbReference type="Gene3D" id="2.40.340.10">
    <property type="entry name" value="MoeA, C-terminal, domain IV"/>
    <property type="match status" value="1"/>
</dbReference>
<dbReference type="InterPro" id="IPR005111">
    <property type="entry name" value="MoeA_C_domain_IV"/>
</dbReference>
<protein>
    <recommendedName>
        <fullName evidence="11">Molybdopterin molybdenumtransferase</fullName>
        <ecNumber evidence="11">2.10.1.1</ecNumber>
    </recommendedName>
</protein>
<reference evidence="13" key="2">
    <citation type="submission" date="2023-01" db="EMBL/GenBank/DDBJ databases">
        <title>Draft genome sequence of Agaribacter marinus strain NBRC 110023.</title>
        <authorList>
            <person name="Sun Q."/>
            <person name="Mori K."/>
        </authorList>
    </citation>
    <scope>NUCLEOTIDE SEQUENCE</scope>
    <source>
        <strain evidence="13">NBRC 110023</strain>
    </source>
</reference>
<evidence type="ECO:0000256" key="10">
    <source>
        <dbReference type="ARBA" id="ARBA00047317"/>
    </source>
</evidence>
<sequence>MNCDQTATSMLSVEQALAKINSSTQAIAETEQCDLLAAQGRILAEDIHSSINVPPTDNSAMDGYAFRHQDLSAGQALKMIGKSFAGKPFIGQVNQGECVRIMTGATVPSGADTVEMQENVDAVENQISILSSPKKGNSIRKCGEDIMQGKLILSAGQALRAIDIGILASLGISSVKVYRKLKVAVFSTGDELCPPGTTAKASQIYDSNRYAIISMLSQAYLEVVDLGLIEDSADKIKQAFLTADQDTDIVISSGGVSVGEADYTRQVLEEIGNINFWKLAIKPGKPLAFGKLNSAFFFGLPGNPVSAVVTLQQIAMPALSQMSGMRDKSTNLLSAIAAEPFIKRPGRLDFQRAIYWQESGKLLVKPTGPQGSGMLTSVLNANCFAVLKREQGNVKEGETVDIQVFGL</sequence>
<dbReference type="NCBIfam" id="TIGR00177">
    <property type="entry name" value="molyb_syn"/>
    <property type="match status" value="1"/>
</dbReference>
<dbReference type="Pfam" id="PF00994">
    <property type="entry name" value="MoCF_biosynth"/>
    <property type="match status" value="1"/>
</dbReference>
<dbReference type="GO" id="GO:0005829">
    <property type="term" value="C:cytosol"/>
    <property type="evidence" value="ECO:0007669"/>
    <property type="project" value="TreeGrafter"/>
</dbReference>
<evidence type="ECO:0000256" key="7">
    <source>
        <dbReference type="ARBA" id="ARBA00022723"/>
    </source>
</evidence>
<accession>A0AA37T143</accession>
<keyword evidence="6 11" id="KW-0808">Transferase</keyword>
<dbReference type="PROSITE" id="PS01079">
    <property type="entry name" value="MOCF_BIOSYNTHESIS_2"/>
    <property type="match status" value="1"/>
</dbReference>
<dbReference type="InterPro" id="IPR005110">
    <property type="entry name" value="MoeA_linker/N"/>
</dbReference>
<evidence type="ECO:0000256" key="11">
    <source>
        <dbReference type="RuleBase" id="RU365090"/>
    </source>
</evidence>
<keyword evidence="7 11" id="KW-0479">Metal-binding</keyword>
<evidence type="ECO:0000256" key="5">
    <source>
        <dbReference type="ARBA" id="ARBA00022505"/>
    </source>
</evidence>
<dbReference type="SUPFAM" id="SSF63867">
    <property type="entry name" value="MoeA C-terminal domain-like"/>
    <property type="match status" value="1"/>
</dbReference>
<evidence type="ECO:0000259" key="12">
    <source>
        <dbReference type="SMART" id="SM00852"/>
    </source>
</evidence>
<dbReference type="Proteomes" id="UP001156601">
    <property type="component" value="Unassembled WGS sequence"/>
</dbReference>
<comment type="catalytic activity">
    <reaction evidence="10">
        <text>adenylyl-molybdopterin + molybdate = Mo-molybdopterin + AMP + H(+)</text>
        <dbReference type="Rhea" id="RHEA:35047"/>
        <dbReference type="ChEBI" id="CHEBI:15378"/>
        <dbReference type="ChEBI" id="CHEBI:36264"/>
        <dbReference type="ChEBI" id="CHEBI:62727"/>
        <dbReference type="ChEBI" id="CHEBI:71302"/>
        <dbReference type="ChEBI" id="CHEBI:456215"/>
        <dbReference type="EC" id="2.10.1.1"/>
    </reaction>
</comment>
<dbReference type="Gene3D" id="3.40.980.10">
    <property type="entry name" value="MoaB/Mog-like domain"/>
    <property type="match status" value="1"/>
</dbReference>
<dbReference type="InterPro" id="IPR038987">
    <property type="entry name" value="MoeA-like"/>
</dbReference>
<evidence type="ECO:0000256" key="9">
    <source>
        <dbReference type="ARBA" id="ARBA00023150"/>
    </source>
</evidence>
<dbReference type="InterPro" id="IPR001453">
    <property type="entry name" value="MoaB/Mog_dom"/>
</dbReference>
<dbReference type="CDD" id="cd00887">
    <property type="entry name" value="MoeA"/>
    <property type="match status" value="1"/>
</dbReference>
<dbReference type="FunFam" id="3.40.980.10:FF:000004">
    <property type="entry name" value="Molybdopterin molybdenumtransferase"/>
    <property type="match status" value="1"/>
</dbReference>
<dbReference type="GO" id="GO:0006777">
    <property type="term" value="P:Mo-molybdopterin cofactor biosynthetic process"/>
    <property type="evidence" value="ECO:0007669"/>
    <property type="project" value="UniProtKB-UniRule"/>
</dbReference>
<keyword evidence="8 11" id="KW-0460">Magnesium</keyword>
<comment type="similarity">
    <text evidence="4 11">Belongs to the MoeA family.</text>
</comment>
<dbReference type="InterPro" id="IPR036425">
    <property type="entry name" value="MoaB/Mog-like_dom_sf"/>
</dbReference>
<evidence type="ECO:0000256" key="4">
    <source>
        <dbReference type="ARBA" id="ARBA00010763"/>
    </source>
</evidence>
<dbReference type="Pfam" id="PF03453">
    <property type="entry name" value="MoeA_N"/>
    <property type="match status" value="1"/>
</dbReference>
<dbReference type="NCBIfam" id="NF045515">
    <property type="entry name" value="Glp_gephyrin"/>
    <property type="match status" value="1"/>
</dbReference>
<feature type="domain" description="MoaB/Mog" evidence="12">
    <location>
        <begin position="184"/>
        <end position="321"/>
    </location>
</feature>
<comment type="pathway">
    <text evidence="3 11">Cofactor biosynthesis; molybdopterin biosynthesis.</text>
</comment>
<dbReference type="SMART" id="SM00852">
    <property type="entry name" value="MoCF_biosynth"/>
    <property type="match status" value="1"/>
</dbReference>
<dbReference type="RefSeq" id="WP_284218107.1">
    <property type="nucleotide sequence ID" value="NZ_BSOT01000006.1"/>
</dbReference>